<keyword evidence="5" id="KW-1185">Reference proteome</keyword>
<feature type="region of interest" description="Disordered" evidence="1">
    <location>
        <begin position="1558"/>
        <end position="1585"/>
    </location>
</feature>
<proteinExistence type="predicted"/>
<feature type="compositionally biased region" description="Polar residues" evidence="1">
    <location>
        <begin position="1440"/>
        <end position="1453"/>
    </location>
</feature>
<dbReference type="InterPro" id="IPR044055">
    <property type="entry name" value="RibLong"/>
</dbReference>
<feature type="domain" description="Cadherin" evidence="3">
    <location>
        <begin position="1592"/>
        <end position="1732"/>
    </location>
</feature>
<sequence length="1985" mass="211201">MEKRNIVRRRGTSVAAAALSIALVAPLAQPIAVPGAAAAAFAAEADADNAAPDNNAGALENDWLQQNNDNLEGEFKPGENETGWRHVYWANGGEKGVTQPKPVEGKPGVYNIDAIAQQQITNGIHLSNVAGQGKDVVSGRASIVTPRGGGQLTTTYQGFKPVPSTVPVYFQWIDSDGARSPIYQTHTHDLEGPSAGKGMYAFAVPEWVDASGKKHRFKAGMGQRYRVWADATPHDYGDEGNPGAPEGAYDNGTQNELVPVRTTGAGFPGAFGIASGSALGEFPAAINVNGNMQRTGVWFYERPYEPGKPENNYMKAEGDAVTLTEDMADASAEIGSKLIEDPFGPIKYAGAHRDPLWKRTVSGKIWHETGNNNQLFNVGDSVGDAPATGAQGYKVFASALTPEGAASYDTEVDSLDPWNRAEKAKEWMKAHPEFLAGTVSGAPNEKGEYTLRFPESLFPGKDQAYAKGTPDGFQRHLYVWVEDPEGRVVAAPTNYSQPEFMVVDRNSQWNPTGTPKPLNSFGYSRIFNMNMALVKDPDLELNITNYNNTNNPAKRGNTAQVVIDGKDQLPVGAQLEWRDGNGKVLKSCTIASKNDLRDKNDPSKDCSTFDVPKDATHGSYYYAALTNGSRDISVDSFVVLVDTPVWDDFTADPNKQDPVTLENIGKKDPQDFPSNPVYQVLDKDGNTIAEGPLTGDDPVGVSIDPDTGDLTFDPKEQSTEPGEKYTVKVYDEIYKTDPDTGDVVTDEEGKPVVEEKRFIDDATISYLAVADDYDPSYDEYVYALGRGETATGKGEIRATFTDVTDTDNPVTVAREDMDPKLGAMGDGKEQSKAFEFAPLPEGWNLVAKAGDVKNPGDISIDSWATLRNSHKKDRGQITFIPPQGAKAGDEYELPVKVTYADGTEDSTTAKITIVGKVADLYDVDYGEAVASAGGRPVTLDPIVTRNTGVPASAPEGTKYELDPDFKVPAGYGIEVDPDTGVITVTPPENATDATEKDFEVPVLVNYPDQTINGTKVTGGQDKATGRVLLDSDGNGVPDIRDVVVTPQDQEVDEGDEITPIEVTPGDPEAEITFNPESGNKLPDGLKFEDGKIVGTPVVENWEPGETERIIPIEVQVTNPDGSTATETAVVRVQKDPSQHKVRVHVVPELTVPVGKPITEIPVRATEANDAEKLAEDATIEVFWFDENGDPIADSDNGVNGLSFDEEKSAIVGTPEKADQNYRIVVRASRDGQTDETYLRLRTVENTDPALMPGTVTDKVPADGTPKVLDDTVQNVTDGLTGEVRDKDGNVIDDAKVEIGTDGKITVTVPEGTDPQDATVAIKDADGNQVGEPIDIEITEPAPSIDNGEGKVEVLEPGAEEPTKLDDKVTNPTEGMTGEVLDNDGNPITGAEVTVDPETGEITVKVPEDAPTGPATVVIKDADGNQVDDPIHVVIAEPTADPTTVDDSNVTEVQPTDDEQSTGIKVDNLDGDTRVQAKDEDGKVIPVIVDEDGNVSVVPGTDVDGPITVTVTDPDLPGGKTEIEVPVAGHTKDKGDNGSDRTVVPGTKVEEIEQGGEDTLDDKVKNPTDGMTGEVRDKDGNPIDGAKVTVDPETGEITVTVPEDAPTGPATVVVKDKDGNDVGGPIHIVVTEKPAEETEGPVVVPVVTTVDDSEVSPVDPTDDEQLTGIVVKNPSEDTKVTAVDEDGKEIPVRIDNNGNVRVTPGEDVDGPITVTITDDNLPNGAVDVEVPVNGHEKGVDDNGVSVEVDKGGIKTVEPNGEEQETGIKVKNPSEDTKVTAVDEDGNPVEVRIDDNGNVVVKPQPGVDGPIKVTITDPSLPNGSVEFEVPVAGHEKNRDDNGSDKPVDDNGTTVDASGKNSVKPTDEKQDSGIKVNNPSEDTEVTATDEDGKDIPAEIDGDGNIHLTPGTDVDGPITVTVTDPNLPNGAVEVEVPVDGHSKNVDDNAISVDKDGVQPVNPTDEKQDSGIKVNNPSEDTEVTATDEDG</sequence>
<feature type="non-terminal residue" evidence="4">
    <location>
        <position position="1985"/>
    </location>
</feature>
<dbReference type="Gene3D" id="2.60.40.10">
    <property type="entry name" value="Immunoglobulins"/>
    <property type="match status" value="1"/>
</dbReference>
<comment type="caution">
    <text evidence="4">The sequence shown here is derived from an EMBL/GenBank/DDBJ whole genome shotgun (WGS) entry which is preliminary data.</text>
</comment>
<feature type="region of interest" description="Disordered" evidence="1">
    <location>
        <begin position="1440"/>
        <end position="1461"/>
    </location>
</feature>
<dbReference type="InterPro" id="IPR002126">
    <property type="entry name" value="Cadherin-like_dom"/>
</dbReference>
<feature type="chain" id="PRO_5040395729" evidence="2">
    <location>
        <begin position="43"/>
        <end position="1985"/>
    </location>
</feature>
<dbReference type="GO" id="GO:0005975">
    <property type="term" value="P:carbohydrate metabolic process"/>
    <property type="evidence" value="ECO:0007669"/>
    <property type="project" value="UniProtKB-ARBA"/>
</dbReference>
<keyword evidence="2" id="KW-0732">Signal</keyword>
<organism evidence="4 5">
    <name type="scientific">Corynebacterium pilbarense</name>
    <dbReference type="NCBI Taxonomy" id="1288393"/>
    <lineage>
        <taxon>Bacteria</taxon>
        <taxon>Bacillati</taxon>
        <taxon>Actinomycetota</taxon>
        <taxon>Actinomycetes</taxon>
        <taxon>Mycobacteriales</taxon>
        <taxon>Corynebacteriaceae</taxon>
        <taxon>Corynebacterium</taxon>
    </lineage>
</organism>
<feature type="compositionally biased region" description="Basic and acidic residues" evidence="1">
    <location>
        <begin position="1831"/>
        <end position="1846"/>
    </location>
</feature>
<gene>
    <name evidence="4" type="ORF">NUW87_11105</name>
</gene>
<accession>A0A9Q4NT89</accession>
<dbReference type="Proteomes" id="UP001071110">
    <property type="component" value="Unassembled WGS sequence"/>
</dbReference>
<feature type="region of interest" description="Disordered" evidence="1">
    <location>
        <begin position="1830"/>
        <end position="1912"/>
    </location>
</feature>
<evidence type="ECO:0000313" key="5">
    <source>
        <dbReference type="Proteomes" id="UP001071110"/>
    </source>
</evidence>
<dbReference type="Pfam" id="PF18957">
    <property type="entry name" value="RibLong"/>
    <property type="match status" value="2"/>
</dbReference>
<feature type="region of interest" description="Disordered" evidence="1">
    <location>
        <begin position="1931"/>
        <end position="1985"/>
    </location>
</feature>
<name>A0A9Q4NT89_9CORY</name>
<feature type="compositionally biased region" description="Polar residues" evidence="1">
    <location>
        <begin position="1848"/>
        <end position="1861"/>
    </location>
</feature>
<dbReference type="GO" id="GO:0007156">
    <property type="term" value="P:homophilic cell adhesion via plasma membrane adhesion molecules"/>
    <property type="evidence" value="ECO:0007669"/>
    <property type="project" value="InterPro"/>
</dbReference>
<protein>
    <submittedName>
        <fullName evidence="4">YPDG domain-containing protein</fullName>
    </submittedName>
</protein>
<feature type="signal peptide" evidence="2">
    <location>
        <begin position="1"/>
        <end position="42"/>
    </location>
</feature>
<evidence type="ECO:0000256" key="1">
    <source>
        <dbReference type="SAM" id="MobiDB-lite"/>
    </source>
</evidence>
<dbReference type="NCBIfam" id="NF038186">
    <property type="entry name" value="YPDG_rpt"/>
    <property type="match status" value="1"/>
</dbReference>
<evidence type="ECO:0000256" key="2">
    <source>
        <dbReference type="SAM" id="SignalP"/>
    </source>
</evidence>
<dbReference type="GO" id="GO:0016020">
    <property type="term" value="C:membrane"/>
    <property type="evidence" value="ECO:0007669"/>
    <property type="project" value="InterPro"/>
</dbReference>
<reference evidence="4" key="1">
    <citation type="submission" date="2022-08" db="EMBL/GenBank/DDBJ databases">
        <title>Corynebacterium sp. nov., isolated from clinical breast specimens.</title>
        <authorList>
            <person name="Zhang T."/>
        </authorList>
    </citation>
    <scope>NUCLEOTIDE SEQUENCE</scope>
    <source>
        <strain evidence="4">CCUG 57942</strain>
    </source>
</reference>
<evidence type="ECO:0000259" key="3">
    <source>
        <dbReference type="PROSITE" id="PS50268"/>
    </source>
</evidence>
<dbReference type="PROSITE" id="PS50268">
    <property type="entry name" value="CADHERIN_2"/>
    <property type="match status" value="1"/>
</dbReference>
<feature type="compositionally biased region" description="Acidic residues" evidence="1">
    <location>
        <begin position="1878"/>
        <end position="1898"/>
    </location>
</feature>
<dbReference type="InterPro" id="IPR013783">
    <property type="entry name" value="Ig-like_fold"/>
</dbReference>
<dbReference type="GO" id="GO:0005509">
    <property type="term" value="F:calcium ion binding"/>
    <property type="evidence" value="ECO:0007669"/>
    <property type="project" value="InterPro"/>
</dbReference>
<evidence type="ECO:0000313" key="4">
    <source>
        <dbReference type="EMBL" id="MCZ2221907.1"/>
    </source>
</evidence>
<feature type="compositionally biased region" description="Basic and acidic residues" evidence="1">
    <location>
        <begin position="1934"/>
        <end position="1952"/>
    </location>
</feature>
<dbReference type="RefSeq" id="WP_269028584.1">
    <property type="nucleotide sequence ID" value="NZ_JANRML010000027.1"/>
</dbReference>
<dbReference type="EMBL" id="JANRML010000027">
    <property type="protein sequence ID" value="MCZ2221907.1"/>
    <property type="molecule type" value="Genomic_DNA"/>
</dbReference>
<feature type="compositionally biased region" description="Acidic residues" evidence="1">
    <location>
        <begin position="1974"/>
        <end position="1985"/>
    </location>
</feature>